<organism evidence="2 3">
    <name type="scientific">Parasutterella muris</name>
    <dbReference type="NCBI Taxonomy" id="2565572"/>
    <lineage>
        <taxon>Bacteria</taxon>
        <taxon>Pseudomonadati</taxon>
        <taxon>Pseudomonadota</taxon>
        <taxon>Betaproteobacteria</taxon>
        <taxon>Burkholderiales</taxon>
        <taxon>Sutterellaceae</taxon>
        <taxon>Parasutterella</taxon>
    </lineage>
</organism>
<sequence>MILSETEIRFENAGTVLKTGLSAISNGDTVIDMKNVRRADSSAVAVVLDWIRSAQKSGQPLHVINRPGSFDKLVRLYGLSGIVRID</sequence>
<reference evidence="2 3" key="1">
    <citation type="submission" date="2019-12" db="EMBL/GenBank/DDBJ databases">
        <title>Microbes associate with the intestines of laboratory mice.</title>
        <authorList>
            <person name="Navarre W."/>
            <person name="Wong E."/>
        </authorList>
    </citation>
    <scope>NUCLEOTIDE SEQUENCE [LARGE SCALE GENOMIC DNA]</scope>
    <source>
        <strain evidence="2 3">NM82_D38</strain>
    </source>
</reference>
<dbReference type="RefSeq" id="WP_160335603.1">
    <property type="nucleotide sequence ID" value="NZ_CALPCR010000006.1"/>
</dbReference>
<dbReference type="SUPFAM" id="SSF52091">
    <property type="entry name" value="SpoIIaa-like"/>
    <property type="match status" value="1"/>
</dbReference>
<dbReference type="Proteomes" id="UP000472580">
    <property type="component" value="Unassembled WGS sequence"/>
</dbReference>
<dbReference type="InterPro" id="IPR058548">
    <property type="entry name" value="MlaB-like_STAS"/>
</dbReference>
<dbReference type="EMBL" id="WSRP01000023">
    <property type="protein sequence ID" value="MVX57177.1"/>
    <property type="molecule type" value="Genomic_DNA"/>
</dbReference>
<dbReference type="Gene3D" id="3.30.750.24">
    <property type="entry name" value="STAS domain"/>
    <property type="match status" value="1"/>
</dbReference>
<evidence type="ECO:0000313" key="2">
    <source>
        <dbReference type="EMBL" id="MVX57177.1"/>
    </source>
</evidence>
<evidence type="ECO:0000259" key="1">
    <source>
        <dbReference type="PROSITE" id="PS50801"/>
    </source>
</evidence>
<dbReference type="CDD" id="cd07043">
    <property type="entry name" value="STAS_anti-anti-sigma_factors"/>
    <property type="match status" value="1"/>
</dbReference>
<gene>
    <name evidence="2" type="ORF">E5987_08145</name>
</gene>
<name>A0A6L6YHS4_9BURK</name>
<dbReference type="PROSITE" id="PS50801">
    <property type="entry name" value="STAS"/>
    <property type="match status" value="1"/>
</dbReference>
<keyword evidence="3" id="KW-1185">Reference proteome</keyword>
<dbReference type="OrthoDB" id="9156744at2"/>
<dbReference type="InterPro" id="IPR002645">
    <property type="entry name" value="STAS_dom"/>
</dbReference>
<proteinExistence type="predicted"/>
<comment type="caution">
    <text evidence="2">The sequence shown here is derived from an EMBL/GenBank/DDBJ whole genome shotgun (WGS) entry which is preliminary data.</text>
</comment>
<feature type="domain" description="STAS" evidence="1">
    <location>
        <begin position="1"/>
        <end position="86"/>
    </location>
</feature>
<accession>A0A6L6YHS4</accession>
<dbReference type="AlphaFoldDB" id="A0A6L6YHS4"/>
<protein>
    <submittedName>
        <fullName evidence="2">STAS domain-containing protein</fullName>
    </submittedName>
</protein>
<evidence type="ECO:0000313" key="3">
    <source>
        <dbReference type="Proteomes" id="UP000472580"/>
    </source>
</evidence>
<dbReference type="InterPro" id="IPR036513">
    <property type="entry name" value="STAS_dom_sf"/>
</dbReference>
<dbReference type="Pfam" id="PF13466">
    <property type="entry name" value="STAS_2"/>
    <property type="match status" value="1"/>
</dbReference>